<feature type="chain" id="PRO_5030031133" description="MORN repeat variant" evidence="1">
    <location>
        <begin position="25"/>
        <end position="181"/>
    </location>
</feature>
<sequence>MRKINLIKVSATFLLMMSFYSAFSQVSLSYKKNQFNNKGQKEGFWVEKSTYWIRESYFKNGMLSGVYKEFNSDGKLYIFGEYLDDKRCGTWYFFNDMGALWMIFKDFSKNTASIINEGDKKRYVPDYKCRSFGYYPNGNVQEEGWLLWSEGDAPESDMSVKYGEWKYYDESGKFIRAEVYK</sequence>
<dbReference type="OrthoDB" id="1119854at2"/>
<proteinExistence type="predicted"/>
<organism evidence="2 3">
    <name type="scientific">Bacteroides faecichinchillae</name>
    <dbReference type="NCBI Taxonomy" id="871325"/>
    <lineage>
        <taxon>Bacteria</taxon>
        <taxon>Pseudomonadati</taxon>
        <taxon>Bacteroidota</taxon>
        <taxon>Bacteroidia</taxon>
        <taxon>Bacteroidales</taxon>
        <taxon>Bacteroidaceae</taxon>
        <taxon>Bacteroides</taxon>
    </lineage>
</organism>
<dbReference type="SUPFAM" id="SSF82185">
    <property type="entry name" value="Histone H3 K4-specific methyltransferase SET7/9 N-terminal domain"/>
    <property type="match status" value="1"/>
</dbReference>
<keyword evidence="1" id="KW-0732">Signal</keyword>
<accession>A0A1M4W7D5</accession>
<evidence type="ECO:0000313" key="3">
    <source>
        <dbReference type="Proteomes" id="UP000184436"/>
    </source>
</evidence>
<protein>
    <recommendedName>
        <fullName evidence="4">MORN repeat variant</fullName>
    </recommendedName>
</protein>
<evidence type="ECO:0008006" key="4">
    <source>
        <dbReference type="Google" id="ProtNLM"/>
    </source>
</evidence>
<evidence type="ECO:0000313" key="2">
    <source>
        <dbReference type="EMBL" id="SHE77117.1"/>
    </source>
</evidence>
<feature type="signal peptide" evidence="1">
    <location>
        <begin position="1"/>
        <end position="24"/>
    </location>
</feature>
<dbReference type="STRING" id="871325.SAMN05444349_1062"/>
<name>A0A1M4W7D5_9BACE</name>
<dbReference type="Gene3D" id="2.20.110.10">
    <property type="entry name" value="Histone H3 K4-specific methyltransferase SET7/9 N-terminal domain"/>
    <property type="match status" value="1"/>
</dbReference>
<dbReference type="EMBL" id="FQVD01000006">
    <property type="protein sequence ID" value="SHE77117.1"/>
    <property type="molecule type" value="Genomic_DNA"/>
</dbReference>
<gene>
    <name evidence="2" type="ORF">SAMN05444349_1062</name>
</gene>
<dbReference type="AlphaFoldDB" id="A0A1M4W7D5"/>
<evidence type="ECO:0000256" key="1">
    <source>
        <dbReference type="SAM" id="SignalP"/>
    </source>
</evidence>
<keyword evidence="3" id="KW-1185">Reference proteome</keyword>
<dbReference type="Proteomes" id="UP000184436">
    <property type="component" value="Unassembled WGS sequence"/>
</dbReference>
<reference evidence="2 3" key="1">
    <citation type="submission" date="2016-11" db="EMBL/GenBank/DDBJ databases">
        <authorList>
            <person name="Jaros S."/>
            <person name="Januszkiewicz K."/>
            <person name="Wedrychowicz H."/>
        </authorList>
    </citation>
    <scope>NUCLEOTIDE SEQUENCE [LARGE SCALE GENOMIC DNA]</scope>
    <source>
        <strain evidence="2 3">DSM 26883</strain>
    </source>
</reference>
<dbReference type="RefSeq" id="WP_025074140.1">
    <property type="nucleotide sequence ID" value="NZ_FQVD01000006.1"/>
</dbReference>